<keyword evidence="4 10" id="KW-0812">Transmembrane</keyword>
<dbReference type="EC" id="3.6.1.27" evidence="2"/>
<dbReference type="InterPro" id="IPR000326">
    <property type="entry name" value="PAP2/HPO"/>
</dbReference>
<accession>A0ABT0SF72</accession>
<evidence type="ECO:0000256" key="1">
    <source>
        <dbReference type="ARBA" id="ARBA00004651"/>
    </source>
</evidence>
<keyword evidence="5" id="KW-0378">Hydrolase</keyword>
<feature type="transmembrane region" description="Helical" evidence="10">
    <location>
        <begin position="201"/>
        <end position="220"/>
    </location>
</feature>
<evidence type="ECO:0000256" key="10">
    <source>
        <dbReference type="SAM" id="Phobius"/>
    </source>
</evidence>
<evidence type="ECO:0000256" key="7">
    <source>
        <dbReference type="ARBA" id="ARBA00023136"/>
    </source>
</evidence>
<dbReference type="PANTHER" id="PTHR14969:SF62">
    <property type="entry name" value="DECAPRENYLPHOSPHORYL-5-PHOSPHORIBOSE PHOSPHATASE RV3807C-RELATED"/>
    <property type="match status" value="1"/>
</dbReference>
<dbReference type="Proteomes" id="UP001431235">
    <property type="component" value="Unassembled WGS sequence"/>
</dbReference>
<gene>
    <name evidence="12" type="ORF">K5L01_04410</name>
</gene>
<keyword evidence="3" id="KW-1003">Cell membrane</keyword>
<keyword evidence="7 10" id="KW-0472">Membrane</keyword>
<name>A0ABT0SF72_9GAMM</name>
<protein>
    <recommendedName>
        <fullName evidence="2">undecaprenyl-diphosphate phosphatase</fullName>
        <ecNumber evidence="2">3.6.1.27</ecNumber>
    </recommendedName>
    <alternativeName>
        <fullName evidence="8">Undecaprenyl pyrophosphate phosphatase</fullName>
    </alternativeName>
</protein>
<dbReference type="SUPFAM" id="SSF48317">
    <property type="entry name" value="Acid phosphatase/Vanadium-dependent haloperoxidase"/>
    <property type="match status" value="1"/>
</dbReference>
<feature type="domain" description="Phosphatidic acid phosphatase type 2/haloperoxidase" evidence="11">
    <location>
        <begin position="107"/>
        <end position="216"/>
    </location>
</feature>
<evidence type="ECO:0000256" key="4">
    <source>
        <dbReference type="ARBA" id="ARBA00022692"/>
    </source>
</evidence>
<comment type="caution">
    <text evidence="12">The sequence shown here is derived from an EMBL/GenBank/DDBJ whole genome shotgun (WGS) entry which is preliminary data.</text>
</comment>
<evidence type="ECO:0000313" key="12">
    <source>
        <dbReference type="EMBL" id="MCL7713902.1"/>
    </source>
</evidence>
<evidence type="ECO:0000256" key="5">
    <source>
        <dbReference type="ARBA" id="ARBA00022801"/>
    </source>
</evidence>
<dbReference type="EMBL" id="JAIKTS010000001">
    <property type="protein sequence ID" value="MCL7713902.1"/>
    <property type="molecule type" value="Genomic_DNA"/>
</dbReference>
<dbReference type="CDD" id="cd03392">
    <property type="entry name" value="PAP2_like_2"/>
    <property type="match status" value="1"/>
</dbReference>
<evidence type="ECO:0000256" key="6">
    <source>
        <dbReference type="ARBA" id="ARBA00022989"/>
    </source>
</evidence>
<feature type="transmembrane region" description="Helical" evidence="10">
    <location>
        <begin position="82"/>
        <end position="101"/>
    </location>
</feature>
<comment type="subcellular location">
    <subcellularLocation>
        <location evidence="1">Cell membrane</location>
        <topology evidence="1">Multi-pass membrane protein</topology>
    </subcellularLocation>
</comment>
<proteinExistence type="predicted"/>
<dbReference type="PANTHER" id="PTHR14969">
    <property type="entry name" value="SPHINGOSINE-1-PHOSPHATE PHOSPHOHYDROLASE"/>
    <property type="match status" value="1"/>
</dbReference>
<keyword evidence="13" id="KW-1185">Reference proteome</keyword>
<feature type="transmembrane region" description="Helical" evidence="10">
    <location>
        <begin position="175"/>
        <end position="195"/>
    </location>
</feature>
<dbReference type="Pfam" id="PF01569">
    <property type="entry name" value="PAP2"/>
    <property type="match status" value="1"/>
</dbReference>
<reference evidence="12 13" key="1">
    <citation type="submission" date="2021-08" db="EMBL/GenBank/DDBJ databases">
        <title>Novel members of of the genus Stenotrophomonas from differernt environment.</title>
        <authorList>
            <person name="Deng Y."/>
        </authorList>
    </citation>
    <scope>NUCLEOTIDE SEQUENCE [LARGE SCALE GENOMIC DNA]</scope>
    <source>
        <strain evidence="12 13">CPCC 101365</strain>
    </source>
</reference>
<keyword evidence="6 10" id="KW-1133">Transmembrane helix</keyword>
<comment type="catalytic activity">
    <reaction evidence="9">
        <text>di-trans,octa-cis-undecaprenyl diphosphate + H2O = di-trans,octa-cis-undecaprenyl phosphate + phosphate + H(+)</text>
        <dbReference type="Rhea" id="RHEA:28094"/>
        <dbReference type="ChEBI" id="CHEBI:15377"/>
        <dbReference type="ChEBI" id="CHEBI:15378"/>
        <dbReference type="ChEBI" id="CHEBI:43474"/>
        <dbReference type="ChEBI" id="CHEBI:58405"/>
        <dbReference type="ChEBI" id="CHEBI:60392"/>
        <dbReference type="EC" id="3.6.1.27"/>
    </reaction>
</comment>
<evidence type="ECO:0000256" key="8">
    <source>
        <dbReference type="ARBA" id="ARBA00032707"/>
    </source>
</evidence>
<dbReference type="InterPro" id="IPR036938">
    <property type="entry name" value="PAP2/HPO_sf"/>
</dbReference>
<feature type="transmembrane region" description="Helical" evidence="10">
    <location>
        <begin position="148"/>
        <end position="168"/>
    </location>
</feature>
<sequence length="236" mass="25618">MRAAPAEARREAARIRSWLVHNGWRIAVLFVCLLLPLAGFVTLADEIHGAESLHFDAALLWRMHGLSSPRLDALSVLVSRLGYQWGVIPLDLLLLAVLALCRRWREALFAATAVAGSALLNLGSKQLFQRARPGLWESVAPESTFSFPSGHAMGSMTLAATLVFLAWGTRWRWPVLAAAVLAVPSVGLSRVYLGVHYPSDILAGWCAALAWVAGVHALMYRHRWSPPAVAVAAGNS</sequence>
<evidence type="ECO:0000256" key="9">
    <source>
        <dbReference type="ARBA" id="ARBA00047594"/>
    </source>
</evidence>
<evidence type="ECO:0000256" key="2">
    <source>
        <dbReference type="ARBA" id="ARBA00012374"/>
    </source>
</evidence>
<feature type="transmembrane region" description="Helical" evidence="10">
    <location>
        <begin position="108"/>
        <end position="128"/>
    </location>
</feature>
<dbReference type="SMART" id="SM00014">
    <property type="entry name" value="acidPPc"/>
    <property type="match status" value="1"/>
</dbReference>
<evidence type="ECO:0000313" key="13">
    <source>
        <dbReference type="Proteomes" id="UP001431235"/>
    </source>
</evidence>
<dbReference type="RefSeq" id="WP_250062280.1">
    <property type="nucleotide sequence ID" value="NZ_JAIKTS010000001.1"/>
</dbReference>
<organism evidence="12 13">
    <name type="scientific">Stenotrophomonas mori</name>
    <dbReference type="NCBI Taxonomy" id="2871096"/>
    <lineage>
        <taxon>Bacteria</taxon>
        <taxon>Pseudomonadati</taxon>
        <taxon>Pseudomonadota</taxon>
        <taxon>Gammaproteobacteria</taxon>
        <taxon>Lysobacterales</taxon>
        <taxon>Lysobacteraceae</taxon>
        <taxon>Stenotrophomonas</taxon>
    </lineage>
</organism>
<evidence type="ECO:0000259" key="11">
    <source>
        <dbReference type="SMART" id="SM00014"/>
    </source>
</evidence>
<feature type="transmembrane region" description="Helical" evidence="10">
    <location>
        <begin position="24"/>
        <end position="44"/>
    </location>
</feature>
<evidence type="ECO:0000256" key="3">
    <source>
        <dbReference type="ARBA" id="ARBA00022475"/>
    </source>
</evidence>
<dbReference type="Gene3D" id="1.20.144.10">
    <property type="entry name" value="Phosphatidic acid phosphatase type 2/haloperoxidase"/>
    <property type="match status" value="2"/>
</dbReference>